<keyword evidence="5" id="KW-1185">Reference proteome</keyword>
<dbReference type="GO" id="GO:0005737">
    <property type="term" value="C:cytoplasm"/>
    <property type="evidence" value="ECO:0007669"/>
    <property type="project" value="TreeGrafter"/>
</dbReference>
<evidence type="ECO:0000256" key="2">
    <source>
        <dbReference type="SAM" id="MobiDB-lite"/>
    </source>
</evidence>
<dbReference type="GO" id="GO:0033539">
    <property type="term" value="P:fatty acid beta-oxidation using acyl-CoA dehydrogenase"/>
    <property type="evidence" value="ECO:0007669"/>
    <property type="project" value="TreeGrafter"/>
</dbReference>
<organism evidence="4 5">
    <name type="scientific">Verticiella sediminum</name>
    <dbReference type="NCBI Taxonomy" id="1247510"/>
    <lineage>
        <taxon>Bacteria</taxon>
        <taxon>Pseudomonadati</taxon>
        <taxon>Pseudomonadota</taxon>
        <taxon>Betaproteobacteria</taxon>
        <taxon>Burkholderiales</taxon>
        <taxon>Alcaligenaceae</taxon>
        <taxon>Verticiella</taxon>
    </lineage>
</organism>
<reference evidence="4 5" key="1">
    <citation type="submission" date="2019-07" db="EMBL/GenBank/DDBJ databases">
        <title>Qingshengfaniella alkalisoli gen. nov., sp. nov., isolated from saline soil.</title>
        <authorList>
            <person name="Xu L."/>
            <person name="Huang X.-X."/>
            <person name="Sun J.-Q."/>
        </authorList>
    </citation>
    <scope>NUCLEOTIDE SEQUENCE [LARGE SCALE GENOMIC DNA]</scope>
    <source>
        <strain evidence="4 5">DSM 27279</strain>
    </source>
</reference>
<dbReference type="OrthoDB" id="7316074at2"/>
<evidence type="ECO:0000313" key="5">
    <source>
        <dbReference type="Proteomes" id="UP000318405"/>
    </source>
</evidence>
<feature type="region of interest" description="Disordered" evidence="2">
    <location>
        <begin position="1"/>
        <end position="23"/>
    </location>
</feature>
<dbReference type="Gene3D" id="1.10.540.10">
    <property type="entry name" value="Acyl-CoA dehydrogenase/oxidase, N-terminal domain"/>
    <property type="match status" value="1"/>
</dbReference>
<dbReference type="Pfam" id="PF08028">
    <property type="entry name" value="Acyl-CoA_dh_2"/>
    <property type="match status" value="1"/>
</dbReference>
<dbReference type="InterPro" id="IPR013107">
    <property type="entry name" value="Acyl-CoA_DH_C"/>
</dbReference>
<dbReference type="InterPro" id="IPR050741">
    <property type="entry name" value="Acyl-CoA_dehydrogenase"/>
</dbReference>
<dbReference type="InterPro" id="IPR037069">
    <property type="entry name" value="AcylCoA_DH/ox_N_sf"/>
</dbReference>
<dbReference type="AlphaFoldDB" id="A0A556AW31"/>
<dbReference type="PIRSF" id="PIRSF016578">
    <property type="entry name" value="HsaA"/>
    <property type="match status" value="1"/>
</dbReference>
<name>A0A556AW31_9BURK</name>
<gene>
    <name evidence="4" type="ORF">FOZ76_07505</name>
</gene>
<dbReference type="GO" id="GO:0004497">
    <property type="term" value="F:monooxygenase activity"/>
    <property type="evidence" value="ECO:0007669"/>
    <property type="project" value="UniProtKB-KW"/>
</dbReference>
<feature type="domain" description="Acyl-CoA dehydrogenase C-terminal" evidence="3">
    <location>
        <begin position="244"/>
        <end position="374"/>
    </location>
</feature>
<comment type="caution">
    <text evidence="4">The sequence shown here is derived from an EMBL/GenBank/DDBJ whole genome shotgun (WGS) entry which is preliminary data.</text>
</comment>
<dbReference type="GO" id="GO:0050660">
    <property type="term" value="F:flavin adenine dinucleotide binding"/>
    <property type="evidence" value="ECO:0007669"/>
    <property type="project" value="InterPro"/>
</dbReference>
<proteinExistence type="predicted"/>
<dbReference type="GO" id="GO:0003995">
    <property type="term" value="F:acyl-CoA dehydrogenase activity"/>
    <property type="evidence" value="ECO:0007669"/>
    <property type="project" value="TreeGrafter"/>
</dbReference>
<dbReference type="EMBL" id="VLTJ01000011">
    <property type="protein sequence ID" value="TSH97151.1"/>
    <property type="molecule type" value="Genomic_DNA"/>
</dbReference>
<dbReference type="SUPFAM" id="SSF47203">
    <property type="entry name" value="Acyl-CoA dehydrogenase C-terminal domain-like"/>
    <property type="match status" value="1"/>
</dbReference>
<dbReference type="Proteomes" id="UP000318405">
    <property type="component" value="Unassembled WGS sequence"/>
</dbReference>
<dbReference type="PANTHER" id="PTHR48083:SF5">
    <property type="entry name" value="NRGC PROTEIN"/>
    <property type="match status" value="1"/>
</dbReference>
<accession>A0A556AW31</accession>
<dbReference type="PANTHER" id="PTHR48083">
    <property type="entry name" value="MEDIUM-CHAIN SPECIFIC ACYL-COA DEHYDROGENASE, MITOCHONDRIAL-RELATED"/>
    <property type="match status" value="1"/>
</dbReference>
<keyword evidence="1" id="KW-0560">Oxidoreductase</keyword>
<evidence type="ECO:0000256" key="1">
    <source>
        <dbReference type="ARBA" id="ARBA00023002"/>
    </source>
</evidence>
<evidence type="ECO:0000313" key="4">
    <source>
        <dbReference type="EMBL" id="TSH97151.1"/>
    </source>
</evidence>
<dbReference type="Gene3D" id="2.40.110.10">
    <property type="entry name" value="Butyryl-CoA Dehydrogenase, subunit A, domain 2"/>
    <property type="match status" value="1"/>
</dbReference>
<sequence length="396" mass="42126">MTPTLATPAPQAHAAVSPGATGSAPPVDLPALLADIRARRQEFERQRYISQDIIDRFRALGVYRAIVPRSLGGDERTAGQFCELVETISQADGSAGWVASFGMAAVYLAALPVPTIRRIYADSPDVVFAGGIFPPQPATYVDGGLLVKGRWSFASGCMGATVIGVGISPRKGETTGLPRMAVMPREQVRIEHTWDVSGMTGTGSHDIVVDGVVVPEDWTFVRGGASNLTEPMFRYPSLAFAAQVLAVVGLGVARAALDEVRGMATGRISVTGAPKLAERPLTQVDIAKAEAALRSARCWFYEAIDDAWQSLEKGDPVSREQNNLLRLSASHAARVSAEVARSAQMMSGMTGIYNSSPLSWCVRDAGVVTQHAFLGDITYQNAGAMFFGGEPLPGYL</sequence>
<dbReference type="SUPFAM" id="SSF56645">
    <property type="entry name" value="Acyl-CoA dehydrogenase NM domain-like"/>
    <property type="match status" value="1"/>
</dbReference>
<protein>
    <submittedName>
        <fullName evidence="4">Flavin-dependent monooxygenase</fullName>
    </submittedName>
</protein>
<dbReference type="InterPro" id="IPR009100">
    <property type="entry name" value="AcylCoA_DH/oxidase_NM_dom_sf"/>
</dbReference>
<dbReference type="InterPro" id="IPR046373">
    <property type="entry name" value="Acyl-CoA_Oxase/DH_mid-dom_sf"/>
</dbReference>
<dbReference type="RefSeq" id="WP_143947518.1">
    <property type="nucleotide sequence ID" value="NZ_BAABMB010000002.1"/>
</dbReference>
<dbReference type="Gene3D" id="1.20.140.10">
    <property type="entry name" value="Butyryl-CoA Dehydrogenase, subunit A, domain 3"/>
    <property type="match status" value="1"/>
</dbReference>
<keyword evidence="4" id="KW-0503">Monooxygenase</keyword>
<evidence type="ECO:0000259" key="3">
    <source>
        <dbReference type="Pfam" id="PF08028"/>
    </source>
</evidence>
<dbReference type="InterPro" id="IPR036250">
    <property type="entry name" value="AcylCo_DH-like_C"/>
</dbReference>